<dbReference type="SMART" id="SM00052">
    <property type="entry name" value="EAL"/>
    <property type="match status" value="1"/>
</dbReference>
<dbReference type="InterPro" id="IPR035919">
    <property type="entry name" value="EAL_sf"/>
</dbReference>
<dbReference type="PROSITE" id="PS50112">
    <property type="entry name" value="PAS"/>
    <property type="match status" value="1"/>
</dbReference>
<dbReference type="NCBIfam" id="TIGR00229">
    <property type="entry name" value="sensory_box"/>
    <property type="match status" value="1"/>
</dbReference>
<feature type="domain" description="PAS" evidence="1">
    <location>
        <begin position="161"/>
        <end position="231"/>
    </location>
</feature>
<gene>
    <name evidence="4" type="ORF">F5I99_15570</name>
</gene>
<evidence type="ECO:0000313" key="4">
    <source>
        <dbReference type="EMBL" id="QEW07795.1"/>
    </source>
</evidence>
<dbReference type="PROSITE" id="PS50887">
    <property type="entry name" value="GGDEF"/>
    <property type="match status" value="1"/>
</dbReference>
<evidence type="ECO:0000313" key="5">
    <source>
        <dbReference type="Proteomes" id="UP000325606"/>
    </source>
</evidence>
<name>A0A5J6LGS7_9GAMM</name>
<dbReference type="Gene3D" id="3.30.450.20">
    <property type="entry name" value="PAS domain"/>
    <property type="match status" value="1"/>
</dbReference>
<proteinExistence type="predicted"/>
<dbReference type="RefSeq" id="WP_151057568.1">
    <property type="nucleotide sequence ID" value="NZ_CP044222.1"/>
</dbReference>
<dbReference type="SUPFAM" id="SSF55073">
    <property type="entry name" value="Nucleotide cyclase"/>
    <property type="match status" value="1"/>
</dbReference>
<dbReference type="Proteomes" id="UP000325606">
    <property type="component" value="Chromosome"/>
</dbReference>
<evidence type="ECO:0000259" key="2">
    <source>
        <dbReference type="PROSITE" id="PS50883"/>
    </source>
</evidence>
<dbReference type="Pfam" id="PF13188">
    <property type="entry name" value="PAS_8"/>
    <property type="match status" value="1"/>
</dbReference>
<dbReference type="InterPro" id="IPR043128">
    <property type="entry name" value="Rev_trsase/Diguanyl_cyclase"/>
</dbReference>
<dbReference type="PANTHER" id="PTHR33121">
    <property type="entry name" value="CYCLIC DI-GMP PHOSPHODIESTERASE PDEF"/>
    <property type="match status" value="1"/>
</dbReference>
<feature type="domain" description="GGDEF" evidence="3">
    <location>
        <begin position="311"/>
        <end position="446"/>
    </location>
</feature>
<dbReference type="KEGG" id="nik:F5I99_15570"/>
<organism evidence="4 5">
    <name type="scientific">Nitrincola iocasae</name>
    <dbReference type="NCBI Taxonomy" id="2614693"/>
    <lineage>
        <taxon>Bacteria</taxon>
        <taxon>Pseudomonadati</taxon>
        <taxon>Pseudomonadota</taxon>
        <taxon>Gammaproteobacteria</taxon>
        <taxon>Oceanospirillales</taxon>
        <taxon>Oceanospirillaceae</taxon>
        <taxon>Nitrincola</taxon>
    </lineage>
</organism>
<dbReference type="InterPro" id="IPR001633">
    <property type="entry name" value="EAL_dom"/>
</dbReference>
<keyword evidence="5" id="KW-1185">Reference proteome</keyword>
<dbReference type="PROSITE" id="PS50883">
    <property type="entry name" value="EAL"/>
    <property type="match status" value="1"/>
</dbReference>
<dbReference type="InterPro" id="IPR050706">
    <property type="entry name" value="Cyclic-di-GMP_PDE-like"/>
</dbReference>
<dbReference type="CDD" id="cd01948">
    <property type="entry name" value="EAL"/>
    <property type="match status" value="1"/>
</dbReference>
<dbReference type="SMART" id="SM00091">
    <property type="entry name" value="PAS"/>
    <property type="match status" value="1"/>
</dbReference>
<dbReference type="InterPro" id="IPR000014">
    <property type="entry name" value="PAS"/>
</dbReference>
<dbReference type="SUPFAM" id="SSF141868">
    <property type="entry name" value="EAL domain-like"/>
    <property type="match status" value="1"/>
</dbReference>
<dbReference type="CDD" id="cd00130">
    <property type="entry name" value="PAS"/>
    <property type="match status" value="1"/>
</dbReference>
<dbReference type="Pfam" id="PF00990">
    <property type="entry name" value="GGDEF"/>
    <property type="match status" value="1"/>
</dbReference>
<protein>
    <submittedName>
        <fullName evidence="4">EAL domain-containing protein</fullName>
    </submittedName>
</protein>
<sequence>MNADIPSSQLNNNNNSECEQRKNISILFIGFMREKAATIQAALQNARMAPRCRLIANEKELTGSLSERSWDLILLSNDQPQDLSFARSAAVIKNLDKDIPLLLLCRELPDADSHLELLEQGINFACSEDNAKLTLTYIYQAYMALQQRQSYRHCESLLEKAERRIQALIDDSRTAICFSIDNKLCYANERFCELLGYSQQNDLPELSLDKLVSPTHRETLSDSINSVMSGEKQMAAISAEILRADSTRFNATLSLYAAVYSETDAIQIDITQHLADTEIFNEMDPISGLLNQQGFARQLEQKIALARQGGNDGFLFYITMDGYQTLHQNIGQEGTDLLAGAIGKLLKSLVNEAHTLARIDDNIYTLLLSDPHVETAKGLAREICLGVSGLNLVLGEYQIQTSSSIGITMISESAPRATELLSRAEAAAKSLTQNERHGNGYSFFQLDQSTPVVTTDAKAVQRVVDAITHNRFRLLFQPIVPLDSDICVSNYEVLLRLITEDDKEISPNIFMNSICDDNVLARMDMWVLEECVMLMRQSMDQGKRNRLFINITGRTLRNKSLLPWFAEQLRSMRLPADHLVFQISEADALASPAYYKAFCKALHKLHCKICLKHYGSTSESDYILADIPVDYIKLDGSYLRDLNRNSLSTRQLESVIRPLKKKNITLIAPMVEDTSQMGTLFRLGIQMVQGHYLQPPRHKMDYAFFDE</sequence>
<dbReference type="PANTHER" id="PTHR33121:SF23">
    <property type="entry name" value="CYCLIC DI-GMP PHOSPHODIESTERASE PDEB"/>
    <property type="match status" value="1"/>
</dbReference>
<dbReference type="EMBL" id="CP044222">
    <property type="protein sequence ID" value="QEW07795.1"/>
    <property type="molecule type" value="Genomic_DNA"/>
</dbReference>
<dbReference type="SUPFAM" id="SSF55785">
    <property type="entry name" value="PYP-like sensor domain (PAS domain)"/>
    <property type="match status" value="1"/>
</dbReference>
<dbReference type="SMART" id="SM00267">
    <property type="entry name" value="GGDEF"/>
    <property type="match status" value="1"/>
</dbReference>
<dbReference type="InterPro" id="IPR000160">
    <property type="entry name" value="GGDEF_dom"/>
</dbReference>
<reference evidence="4 5" key="1">
    <citation type="submission" date="2019-09" db="EMBL/GenBank/DDBJ databases">
        <title>Nitrincola iocasae sp. nov., a bacterium isolated from the sediment collected at a cold seep field in South China Sea.</title>
        <authorList>
            <person name="Zhang H."/>
            <person name="Wang H."/>
            <person name="Li C."/>
        </authorList>
    </citation>
    <scope>NUCLEOTIDE SEQUENCE [LARGE SCALE GENOMIC DNA]</scope>
    <source>
        <strain evidence="4 5">KXZD1103</strain>
    </source>
</reference>
<dbReference type="AlphaFoldDB" id="A0A5J6LGS7"/>
<accession>A0A5J6LGS7</accession>
<dbReference type="Gene3D" id="3.20.20.450">
    <property type="entry name" value="EAL domain"/>
    <property type="match status" value="1"/>
</dbReference>
<evidence type="ECO:0000259" key="1">
    <source>
        <dbReference type="PROSITE" id="PS50112"/>
    </source>
</evidence>
<dbReference type="Gene3D" id="3.30.70.270">
    <property type="match status" value="1"/>
</dbReference>
<evidence type="ECO:0000259" key="3">
    <source>
        <dbReference type="PROSITE" id="PS50887"/>
    </source>
</evidence>
<dbReference type="Pfam" id="PF00563">
    <property type="entry name" value="EAL"/>
    <property type="match status" value="1"/>
</dbReference>
<dbReference type="GO" id="GO:0071111">
    <property type="term" value="F:cyclic-guanylate-specific phosphodiesterase activity"/>
    <property type="evidence" value="ECO:0007669"/>
    <property type="project" value="InterPro"/>
</dbReference>
<dbReference type="InterPro" id="IPR029787">
    <property type="entry name" value="Nucleotide_cyclase"/>
</dbReference>
<feature type="domain" description="EAL" evidence="2">
    <location>
        <begin position="456"/>
        <end position="707"/>
    </location>
</feature>
<dbReference type="InterPro" id="IPR035965">
    <property type="entry name" value="PAS-like_dom_sf"/>
</dbReference>